<keyword evidence="5" id="KW-1185">Reference proteome</keyword>
<dbReference type="EMBL" id="BPLQ01002024">
    <property type="protein sequence ID" value="GIX87735.1"/>
    <property type="molecule type" value="Genomic_DNA"/>
</dbReference>
<protein>
    <submittedName>
        <fullName evidence="4">CCHC-type domain-containing protein</fullName>
    </submittedName>
</protein>
<dbReference type="PROSITE" id="PS50158">
    <property type="entry name" value="ZF_CCHC"/>
    <property type="match status" value="1"/>
</dbReference>
<gene>
    <name evidence="4" type="primary">AVEN_214526_1</name>
    <name evidence="4" type="ORF">CDAR_617171</name>
</gene>
<dbReference type="GO" id="GO:0008270">
    <property type="term" value="F:zinc ion binding"/>
    <property type="evidence" value="ECO:0007669"/>
    <property type="project" value="UniProtKB-KW"/>
</dbReference>
<evidence type="ECO:0000256" key="2">
    <source>
        <dbReference type="SAM" id="SignalP"/>
    </source>
</evidence>
<organism evidence="4 5">
    <name type="scientific">Caerostris darwini</name>
    <dbReference type="NCBI Taxonomy" id="1538125"/>
    <lineage>
        <taxon>Eukaryota</taxon>
        <taxon>Metazoa</taxon>
        <taxon>Ecdysozoa</taxon>
        <taxon>Arthropoda</taxon>
        <taxon>Chelicerata</taxon>
        <taxon>Arachnida</taxon>
        <taxon>Araneae</taxon>
        <taxon>Araneomorphae</taxon>
        <taxon>Entelegynae</taxon>
        <taxon>Araneoidea</taxon>
        <taxon>Araneidae</taxon>
        <taxon>Caerostris</taxon>
    </lineage>
</organism>
<evidence type="ECO:0000256" key="1">
    <source>
        <dbReference type="PROSITE-ProRule" id="PRU00047"/>
    </source>
</evidence>
<dbReference type="SMART" id="SM00343">
    <property type="entry name" value="ZnF_C2HC"/>
    <property type="match status" value="2"/>
</dbReference>
<keyword evidence="2" id="KW-0732">Signal</keyword>
<name>A0AAV4NTU8_9ARAC</name>
<dbReference type="AlphaFoldDB" id="A0AAV4NTU8"/>
<feature type="signal peptide" evidence="2">
    <location>
        <begin position="1"/>
        <end position="29"/>
    </location>
</feature>
<proteinExistence type="predicted"/>
<feature type="chain" id="PRO_5043966201" evidence="2">
    <location>
        <begin position="30"/>
        <end position="438"/>
    </location>
</feature>
<evidence type="ECO:0000259" key="3">
    <source>
        <dbReference type="PROSITE" id="PS50158"/>
    </source>
</evidence>
<dbReference type="InterPro" id="IPR036875">
    <property type="entry name" value="Znf_CCHC_sf"/>
</dbReference>
<dbReference type="Proteomes" id="UP001054837">
    <property type="component" value="Unassembled WGS sequence"/>
</dbReference>
<dbReference type="SUPFAM" id="SSF57756">
    <property type="entry name" value="Retrovirus zinc finger-like domains"/>
    <property type="match status" value="1"/>
</dbReference>
<reference evidence="4 5" key="1">
    <citation type="submission" date="2021-06" db="EMBL/GenBank/DDBJ databases">
        <title>Caerostris darwini draft genome.</title>
        <authorList>
            <person name="Kono N."/>
            <person name="Arakawa K."/>
        </authorList>
    </citation>
    <scope>NUCLEOTIDE SEQUENCE [LARGE SCALE GENOMIC DNA]</scope>
</reference>
<keyword evidence="1" id="KW-0863">Zinc-finger</keyword>
<keyword evidence="1" id="KW-0862">Zinc</keyword>
<feature type="domain" description="CCHC-type" evidence="3">
    <location>
        <begin position="357"/>
        <end position="372"/>
    </location>
</feature>
<evidence type="ECO:0000313" key="5">
    <source>
        <dbReference type="Proteomes" id="UP001054837"/>
    </source>
</evidence>
<accession>A0AAV4NTU8</accession>
<evidence type="ECO:0000313" key="4">
    <source>
        <dbReference type="EMBL" id="GIX87735.1"/>
    </source>
</evidence>
<keyword evidence="1" id="KW-0479">Metal-binding</keyword>
<sequence>MCGGVAHRSGLSHSFIFVVFCFHQACVSARTFCGYLSDLYLTINSVMEENTSNMDALLKGLLPLEDLLSGILKDANKIMKVALSHYKNIINLADKKNIRTDTRAAFRENAMSLISLFVSQTIQMAQLESRICELEKFKVEATSIQQKSLINETIALAKPSLATVTKNMVNKGAKDVKMNKQIRPTVRPKFLTTIRPMEKDTYSLVTKKVILNAINIKQIKVAVKNVRNISNGGILIETDTEKDLDALIEEFKKKDELTQKFSIAKPVTRKPHIICFNVSTDMGETELTECLRNQFLEDNEQQLEDAFIIKHHFDTKRGVNWIIEVNPTLYAKVAKGKKLNLGWERIGFKEYLRPSQCYKCGKYGHTSTYCKQEKETCTNCGKNDHSWKNCTNKAHCINCEAHNTKFHKHLDTNHGCTSRKCPVQEKERQQISSRTIYG</sequence>
<comment type="caution">
    <text evidence="4">The sequence shown here is derived from an EMBL/GenBank/DDBJ whole genome shotgun (WGS) entry which is preliminary data.</text>
</comment>
<dbReference type="GO" id="GO:0003676">
    <property type="term" value="F:nucleic acid binding"/>
    <property type="evidence" value="ECO:0007669"/>
    <property type="project" value="InterPro"/>
</dbReference>
<dbReference type="Gene3D" id="4.10.60.10">
    <property type="entry name" value="Zinc finger, CCHC-type"/>
    <property type="match status" value="1"/>
</dbReference>
<dbReference type="InterPro" id="IPR001878">
    <property type="entry name" value="Znf_CCHC"/>
</dbReference>